<evidence type="ECO:0000256" key="9">
    <source>
        <dbReference type="SAM" id="Phobius"/>
    </source>
</evidence>
<accession>A0AA38IFA9</accession>
<dbReference type="GO" id="GO:0005886">
    <property type="term" value="C:plasma membrane"/>
    <property type="evidence" value="ECO:0007669"/>
    <property type="project" value="UniProtKB-SubCell"/>
</dbReference>
<comment type="caution">
    <text evidence="11">The sequence shown here is derived from an EMBL/GenBank/DDBJ whole genome shotgun (WGS) entry which is preliminary data.</text>
</comment>
<sequence>MWPELVVGAAFVCAVTRGDNFPSLLTTNATLAVIIDREYLGSEYSPIKHAIESYLVFAKREILKHGGVNIQYYSWTSISLKKDIMAILSVASCSDTWRLFRAAEDQHLLHMAISETDCPRLPPDKAITVPLITKGEELPQLLLDLRTTKIYNWKSAVVVYDDTLSRDLVTRVVKSLTADSSNLRVNTAALSLLKLETRRTPMNVIRASIKDILSSVSIKTVGRNFLAIVAFEIVELIMEYAKSLKLADTKNQWLYVISNTNFKYKDIKRFKQLLSEGDNVSFLYNNTVKSSTCTGGLQCHCEEILSGFTRALDEAIVLEFETSSQVSDEEWEAIRPSKLDRRTSLLQSIKTYLLQYGECDNCTSWLMKAGDTWGREYQQNASSSDSSAELMSVGKWRPSDGPSMSNELFPHVAHGFRRRNLPLVSFHNPPWQIIKTNESGAIVEYTGLIFDVVKELANTLNFTYTVDVVKFGRDSDNNSSNSIREWSTEVATAETNFIPELIIEMVKNKTVAFGACAFTITDKSKRDVNFTKAISVQSYTFLVSRPRELSRALLFMSPFTGDTWLCLSAAIISMGPILYYIHRFSPVYDYKGISKKGGLSSIENCIWYMYGALLQQGGMHLPQSDSARIIVGSWWLVVLVVATTYCGNLVAFLTFPKVDIPITTIDELLGHRDTVTWSLTKGSYLETNLKYATEPKYRELYEKKIEPRSYKWMIKNIVDGKHVHIDWKMTLQYIMKKQYLESDRCDLALGLDEFYNEQLAMIMAQDTPYLEIFNDQIKKLHQVGLIEKWLKDYLPKKDRCWKNRHLVEVNNHTVNMDDMQGSFFVLFLGFLLSLLVTVSEKLWHKYVTKKRKKIIQPFTT</sequence>
<evidence type="ECO:0000256" key="3">
    <source>
        <dbReference type="ARBA" id="ARBA00022475"/>
    </source>
</evidence>
<comment type="subcellular location">
    <subcellularLocation>
        <location evidence="1">Cell membrane</location>
        <topology evidence="1">Multi-pass membrane protein</topology>
    </subcellularLocation>
</comment>
<gene>
    <name evidence="11" type="ORF">Zmor_013378</name>
</gene>
<keyword evidence="6 9" id="KW-0472">Membrane</keyword>
<evidence type="ECO:0000256" key="6">
    <source>
        <dbReference type="ARBA" id="ARBA00023136"/>
    </source>
</evidence>
<dbReference type="Gene3D" id="1.10.287.70">
    <property type="match status" value="1"/>
</dbReference>
<dbReference type="GO" id="GO:0015276">
    <property type="term" value="F:ligand-gated monoatomic ion channel activity"/>
    <property type="evidence" value="ECO:0007669"/>
    <property type="project" value="InterPro"/>
</dbReference>
<feature type="transmembrane region" description="Helical" evidence="9">
    <location>
        <begin position="629"/>
        <end position="655"/>
    </location>
</feature>
<dbReference type="PANTHER" id="PTHR42643">
    <property type="entry name" value="IONOTROPIC RECEPTOR 20A-RELATED"/>
    <property type="match status" value="1"/>
</dbReference>
<dbReference type="FunFam" id="1.10.287.70:FF:000143">
    <property type="entry name" value="Probable glutamate receptor"/>
    <property type="match status" value="1"/>
</dbReference>
<comment type="similarity">
    <text evidence="2">Belongs to the glutamate-gated ion channel (TC 1.A.10.1) family.</text>
</comment>
<evidence type="ECO:0000313" key="12">
    <source>
        <dbReference type="Proteomes" id="UP001168821"/>
    </source>
</evidence>
<protein>
    <recommendedName>
        <fullName evidence="10">Ionotropic glutamate receptor C-terminal domain-containing protein</fullName>
    </recommendedName>
</protein>
<feature type="transmembrane region" description="Helical" evidence="9">
    <location>
        <begin position="561"/>
        <end position="581"/>
    </location>
</feature>
<name>A0AA38IFA9_9CUCU</name>
<evidence type="ECO:0000313" key="11">
    <source>
        <dbReference type="EMBL" id="KAJ3654168.1"/>
    </source>
</evidence>
<evidence type="ECO:0000256" key="2">
    <source>
        <dbReference type="ARBA" id="ARBA00008685"/>
    </source>
</evidence>
<dbReference type="InterPro" id="IPR001320">
    <property type="entry name" value="Iontro_rcpt_C"/>
</dbReference>
<dbReference type="Pfam" id="PF00060">
    <property type="entry name" value="Lig_chan"/>
    <property type="match status" value="1"/>
</dbReference>
<evidence type="ECO:0000256" key="4">
    <source>
        <dbReference type="ARBA" id="ARBA00022692"/>
    </source>
</evidence>
<evidence type="ECO:0000259" key="10">
    <source>
        <dbReference type="Pfam" id="PF00060"/>
    </source>
</evidence>
<dbReference type="AlphaFoldDB" id="A0AA38IFA9"/>
<reference evidence="11" key="1">
    <citation type="journal article" date="2023" name="G3 (Bethesda)">
        <title>Whole genome assemblies of Zophobas morio and Tenebrio molitor.</title>
        <authorList>
            <person name="Kaur S."/>
            <person name="Stinson S.A."/>
            <person name="diCenzo G.C."/>
        </authorList>
    </citation>
    <scope>NUCLEOTIDE SEQUENCE</scope>
    <source>
        <strain evidence="11">QUZm001</strain>
    </source>
</reference>
<dbReference type="Gene3D" id="3.40.190.10">
    <property type="entry name" value="Periplasmic binding protein-like II"/>
    <property type="match status" value="1"/>
</dbReference>
<feature type="transmembrane region" description="Helical" evidence="9">
    <location>
        <begin position="823"/>
        <end position="843"/>
    </location>
</feature>
<keyword evidence="12" id="KW-1185">Reference proteome</keyword>
<dbReference type="InterPro" id="IPR052192">
    <property type="entry name" value="Insect_Ionotropic_Sensory_Rcpt"/>
</dbReference>
<keyword evidence="4 9" id="KW-0812">Transmembrane</keyword>
<dbReference type="EMBL" id="JALNTZ010000004">
    <property type="protein sequence ID" value="KAJ3654168.1"/>
    <property type="molecule type" value="Genomic_DNA"/>
</dbReference>
<keyword evidence="3" id="KW-1003">Cell membrane</keyword>
<evidence type="ECO:0000256" key="7">
    <source>
        <dbReference type="ARBA" id="ARBA00023170"/>
    </source>
</evidence>
<dbReference type="GO" id="GO:0050906">
    <property type="term" value="P:detection of stimulus involved in sensory perception"/>
    <property type="evidence" value="ECO:0007669"/>
    <property type="project" value="UniProtKB-ARBA"/>
</dbReference>
<proteinExistence type="inferred from homology"/>
<dbReference type="Proteomes" id="UP001168821">
    <property type="component" value="Unassembled WGS sequence"/>
</dbReference>
<feature type="domain" description="Ionotropic glutamate receptor C-terminal" evidence="10">
    <location>
        <begin position="562"/>
        <end position="830"/>
    </location>
</feature>
<keyword evidence="5 9" id="KW-1133">Transmembrane helix</keyword>
<keyword evidence="7" id="KW-0675">Receptor</keyword>
<evidence type="ECO:0000256" key="1">
    <source>
        <dbReference type="ARBA" id="ARBA00004651"/>
    </source>
</evidence>
<organism evidence="11 12">
    <name type="scientific">Zophobas morio</name>
    <dbReference type="NCBI Taxonomy" id="2755281"/>
    <lineage>
        <taxon>Eukaryota</taxon>
        <taxon>Metazoa</taxon>
        <taxon>Ecdysozoa</taxon>
        <taxon>Arthropoda</taxon>
        <taxon>Hexapoda</taxon>
        <taxon>Insecta</taxon>
        <taxon>Pterygota</taxon>
        <taxon>Neoptera</taxon>
        <taxon>Endopterygota</taxon>
        <taxon>Coleoptera</taxon>
        <taxon>Polyphaga</taxon>
        <taxon>Cucujiformia</taxon>
        <taxon>Tenebrionidae</taxon>
        <taxon>Zophobas</taxon>
    </lineage>
</organism>
<dbReference type="PANTHER" id="PTHR42643:SF24">
    <property type="entry name" value="IONOTROPIC RECEPTOR 60A"/>
    <property type="match status" value="1"/>
</dbReference>
<evidence type="ECO:0000256" key="5">
    <source>
        <dbReference type="ARBA" id="ARBA00022989"/>
    </source>
</evidence>
<evidence type="ECO:0000256" key="8">
    <source>
        <dbReference type="ARBA" id="ARBA00023180"/>
    </source>
</evidence>
<keyword evidence="8" id="KW-0325">Glycoprotein</keyword>
<dbReference type="SUPFAM" id="SSF53850">
    <property type="entry name" value="Periplasmic binding protein-like II"/>
    <property type="match status" value="1"/>
</dbReference>